<evidence type="ECO:0000256" key="4">
    <source>
        <dbReference type="ARBA" id="ARBA00022771"/>
    </source>
</evidence>
<keyword evidence="1 11" id="KW-0479">Metal-binding</keyword>
<evidence type="ECO:0000313" key="16">
    <source>
        <dbReference type="EMBL" id="QFQ01773.1"/>
    </source>
</evidence>
<keyword evidence="10 11" id="KW-0234">DNA repair</keyword>
<dbReference type="GO" id="GO:0000725">
    <property type="term" value="P:recombinational repair"/>
    <property type="evidence" value="ECO:0007669"/>
    <property type="project" value="UniProtKB-UniRule"/>
</dbReference>
<evidence type="ECO:0000256" key="5">
    <source>
        <dbReference type="ARBA" id="ARBA00022801"/>
    </source>
</evidence>
<dbReference type="InterPro" id="IPR027417">
    <property type="entry name" value="P-loop_NTPase"/>
</dbReference>
<dbReference type="InterPro" id="IPR008269">
    <property type="entry name" value="Lon_proteolytic"/>
</dbReference>
<dbReference type="GO" id="GO:0005524">
    <property type="term" value="F:ATP binding"/>
    <property type="evidence" value="ECO:0007669"/>
    <property type="project" value="UniProtKB-UniRule"/>
</dbReference>
<protein>
    <recommendedName>
        <fullName evidence="11 12">DNA repair protein RadA</fullName>
    </recommendedName>
</protein>
<comment type="domain">
    <text evidence="11">The middle region has homology to RecA with ATPase motifs including the RadA KNRFG motif, while the C-terminus is homologous to Lon protease.</text>
</comment>
<feature type="region of interest" description="Lon-protease-like" evidence="11">
    <location>
        <begin position="383"/>
        <end position="492"/>
    </location>
</feature>
<dbReference type="InterPro" id="IPR004504">
    <property type="entry name" value="DNA_repair_RadA"/>
</dbReference>
<keyword evidence="7 11" id="KW-0067">ATP-binding</keyword>
<evidence type="ECO:0000256" key="3">
    <source>
        <dbReference type="ARBA" id="ARBA00022763"/>
    </source>
</evidence>
<comment type="similarity">
    <text evidence="11 13">Belongs to the RecA family. RadA subfamily.</text>
</comment>
<dbReference type="GO" id="GO:0004176">
    <property type="term" value="F:ATP-dependent peptidase activity"/>
    <property type="evidence" value="ECO:0007669"/>
    <property type="project" value="InterPro"/>
</dbReference>
<dbReference type="PROSITE" id="PS50162">
    <property type="entry name" value="RECA_2"/>
    <property type="match status" value="1"/>
</dbReference>
<dbReference type="GO" id="GO:0003684">
    <property type="term" value="F:damaged DNA binding"/>
    <property type="evidence" value="ECO:0007669"/>
    <property type="project" value="InterPro"/>
</dbReference>
<organism evidence="16 17">
    <name type="scientific">Corynebacterium urogenitale</name>
    <dbReference type="NCBI Taxonomy" id="2487892"/>
    <lineage>
        <taxon>Bacteria</taxon>
        <taxon>Bacillati</taxon>
        <taxon>Actinomycetota</taxon>
        <taxon>Actinomycetes</taxon>
        <taxon>Mycobacteriales</taxon>
        <taxon>Corynebacteriaceae</taxon>
        <taxon>Corynebacterium</taxon>
    </lineage>
</organism>
<feature type="short sequence motif" description="RadA KNRFG motif" evidence="11">
    <location>
        <begin position="284"/>
        <end position="288"/>
    </location>
</feature>
<dbReference type="PANTHER" id="PTHR32472:SF10">
    <property type="entry name" value="DNA REPAIR PROTEIN RADA-LIKE PROTEIN"/>
    <property type="match status" value="1"/>
</dbReference>
<dbReference type="GO" id="GO:0006508">
    <property type="term" value="P:proteolysis"/>
    <property type="evidence" value="ECO:0007669"/>
    <property type="project" value="InterPro"/>
</dbReference>
<dbReference type="InterPro" id="IPR020568">
    <property type="entry name" value="Ribosomal_Su5_D2-typ_SF"/>
</dbReference>
<dbReference type="RefSeq" id="WP_201738914.1">
    <property type="nucleotide sequence ID" value="NZ_CP045032.1"/>
</dbReference>
<keyword evidence="3 11" id="KW-0227">DNA damage</keyword>
<proteinExistence type="inferred from homology"/>
<keyword evidence="6 13" id="KW-0862">Zinc</keyword>
<keyword evidence="5" id="KW-0378">Hydrolase</keyword>
<dbReference type="EMBL" id="CP045032">
    <property type="protein sequence ID" value="QFQ01773.1"/>
    <property type="molecule type" value="Genomic_DNA"/>
</dbReference>
<dbReference type="HAMAP" id="MF_01498">
    <property type="entry name" value="RadA_bact"/>
    <property type="match status" value="1"/>
</dbReference>
<dbReference type="Proteomes" id="UP000326711">
    <property type="component" value="Chromosome"/>
</dbReference>
<evidence type="ECO:0000256" key="2">
    <source>
        <dbReference type="ARBA" id="ARBA00022741"/>
    </source>
</evidence>
<keyword evidence="2 11" id="KW-0547">Nucleotide-binding</keyword>
<feature type="binding site" evidence="11">
    <location>
        <begin position="127"/>
        <end position="134"/>
    </location>
    <ligand>
        <name>ATP</name>
        <dbReference type="ChEBI" id="CHEBI:30616"/>
    </ligand>
</feature>
<dbReference type="SUPFAM" id="SSF54211">
    <property type="entry name" value="Ribosomal protein S5 domain 2-like"/>
    <property type="match status" value="1"/>
</dbReference>
<evidence type="ECO:0000259" key="15">
    <source>
        <dbReference type="PROSITE" id="PS50162"/>
    </source>
</evidence>
<gene>
    <name evidence="11" type="primary">radA</name>
    <name evidence="16" type="ORF">CUROG_01865</name>
</gene>
<dbReference type="KEGG" id="cuo:CUROG_01865"/>
<evidence type="ECO:0000256" key="1">
    <source>
        <dbReference type="ARBA" id="ARBA00022723"/>
    </source>
</evidence>
<dbReference type="GO" id="GO:0004252">
    <property type="term" value="F:serine-type endopeptidase activity"/>
    <property type="evidence" value="ECO:0007669"/>
    <property type="project" value="InterPro"/>
</dbReference>
<comment type="function">
    <text evidence="11">Plays a role in repairing double-strand DNA breaks, probably involving stabilizing or processing branched DNA or blocked replication forks.</text>
</comment>
<evidence type="ECO:0000256" key="13">
    <source>
        <dbReference type="RuleBase" id="RU003555"/>
    </source>
</evidence>
<accession>A0A5J6Z811</accession>
<dbReference type="GO" id="GO:0008270">
    <property type="term" value="F:zinc ion binding"/>
    <property type="evidence" value="ECO:0007669"/>
    <property type="project" value="UniProtKB-KW"/>
</dbReference>
<reference evidence="17" key="1">
    <citation type="submission" date="2019-10" db="EMBL/GenBank/DDBJ databases">
        <title>Complete genome sequence of Corynebacterium urogenitalis DSM 108747, isolated from the genital tract of a cow.</title>
        <authorList>
            <person name="Ruckert C."/>
            <person name="Ballas P."/>
            <person name="Wagener K."/>
            <person name="Drillich M."/>
            <person name="Kaempfer P."/>
            <person name="Busse H.-J."/>
            <person name="Ehling-Schulz M."/>
        </authorList>
    </citation>
    <scope>NUCLEOTIDE SEQUENCE [LARGE SCALE GENOMIC DNA]</scope>
    <source>
        <strain evidence="17">LMM 1652</strain>
    </source>
</reference>
<dbReference type="SUPFAM" id="SSF52540">
    <property type="entry name" value="P-loop containing nucleoside triphosphate hydrolases"/>
    <property type="match status" value="1"/>
</dbReference>
<dbReference type="PANTHER" id="PTHR32472">
    <property type="entry name" value="DNA REPAIR PROTEIN RADA"/>
    <property type="match status" value="1"/>
</dbReference>
<feature type="domain" description="RecA family profile 1" evidence="15">
    <location>
        <begin position="98"/>
        <end position="247"/>
    </location>
</feature>
<dbReference type="InterPro" id="IPR003593">
    <property type="entry name" value="AAA+_ATPase"/>
</dbReference>
<keyword evidence="17" id="KW-1185">Reference proteome</keyword>
<dbReference type="NCBIfam" id="TIGR00416">
    <property type="entry name" value="sms"/>
    <property type="match status" value="1"/>
</dbReference>
<dbReference type="Gene3D" id="3.40.50.300">
    <property type="entry name" value="P-loop containing nucleotide triphosphate hydrolases"/>
    <property type="match status" value="1"/>
</dbReference>
<evidence type="ECO:0000313" key="17">
    <source>
        <dbReference type="Proteomes" id="UP000326711"/>
    </source>
</evidence>
<evidence type="ECO:0000256" key="14">
    <source>
        <dbReference type="SAM" id="MobiDB-lite"/>
    </source>
</evidence>
<evidence type="ECO:0000256" key="8">
    <source>
        <dbReference type="ARBA" id="ARBA00023016"/>
    </source>
</evidence>
<evidence type="ECO:0000256" key="7">
    <source>
        <dbReference type="ARBA" id="ARBA00022840"/>
    </source>
</evidence>
<dbReference type="Pfam" id="PF05362">
    <property type="entry name" value="Lon_C"/>
    <property type="match status" value="1"/>
</dbReference>
<dbReference type="InterPro" id="IPR041166">
    <property type="entry name" value="Rubredoxin_2"/>
</dbReference>
<dbReference type="InterPro" id="IPR020588">
    <property type="entry name" value="RecA_ATP-bd"/>
</dbReference>
<dbReference type="Gene3D" id="3.30.230.10">
    <property type="match status" value="1"/>
</dbReference>
<dbReference type="AlphaFoldDB" id="A0A5J6Z811"/>
<dbReference type="Pfam" id="PF18073">
    <property type="entry name" value="Zn_ribbon_LapB"/>
    <property type="match status" value="1"/>
</dbReference>
<evidence type="ECO:0000256" key="9">
    <source>
        <dbReference type="ARBA" id="ARBA00023125"/>
    </source>
</evidence>
<keyword evidence="4 13" id="KW-0863">Zinc-finger</keyword>
<evidence type="ECO:0000256" key="11">
    <source>
        <dbReference type="HAMAP-Rule" id="MF_01498"/>
    </source>
</evidence>
<evidence type="ECO:0000256" key="6">
    <source>
        <dbReference type="ARBA" id="ARBA00022833"/>
    </source>
</evidence>
<evidence type="ECO:0000256" key="10">
    <source>
        <dbReference type="ARBA" id="ARBA00023204"/>
    </source>
</evidence>
<evidence type="ECO:0000256" key="12">
    <source>
        <dbReference type="NCBIfam" id="TIGR00416"/>
    </source>
</evidence>
<name>A0A5J6Z811_9CORY</name>
<keyword evidence="9 11" id="KW-0238">DNA-binding</keyword>
<sequence length="492" mass="51034">MAPAKTKGSSYSCTSCDHHVSKWMGRCPSCGEWGTLEEIVTRRHLGGLPGALSQAKGGGTLGTARATGSRSAKDSRSAAGLVANSQGASPITEISAELAQHRASGIGELDRVLGGGIVPGSAILLAGEPGVGKSTLLLEVAASWARLGRSVLIVTAEESVGQVRQRAERTGALEDKLFLASENDLGEALALADEIQPELLVIDSLQTMYAAGVDGAAGGVAQTKAVASTLTTLAKMSGTPVIVVGHVTKEGTVAGPRTIEHLVDVVLNFEGDRHSALRFLRGIKNRFGATDEVGCFEQTAHGIAEVADPSGLFIHHRTESVVGTGVTVMMDGRRAMVGEVQTLAVPVEMSFPKRYVTGIEASRLSMVLAVLAQRAGLNLTKKEVYAATVGGMKIQEPSADLAVALALASTAANRSLPLGLVAVGEVGLGGEVRRVPQLAQRLSEATRLGFKKAIVPAGCGAADFTGTIAKKLRVVEVRNLAEALREAEFGER</sequence>
<dbReference type="GO" id="GO:0005829">
    <property type="term" value="C:cytosol"/>
    <property type="evidence" value="ECO:0007669"/>
    <property type="project" value="TreeGrafter"/>
</dbReference>
<comment type="function">
    <text evidence="13">DNA-dependent ATPase involved in processing of recombination intermediates, plays a role in repairing DNA breaks. Stimulates the branch migration of RecA-mediated strand transfer reactions, allowing the 3' invading strand to extend heteroduplex DNA faster. Binds ssDNA in the presence of ADP but not other nucleotides, has ATPase activity that is stimulated by ssDNA and various branched DNA structures, but inhibited by SSB. Does not have RecA's homology-searching function.</text>
</comment>
<dbReference type="Pfam" id="PF13481">
    <property type="entry name" value="AAA_25"/>
    <property type="match status" value="1"/>
</dbReference>
<feature type="region of interest" description="Disordered" evidence="14">
    <location>
        <begin position="56"/>
        <end position="78"/>
    </location>
</feature>
<dbReference type="GO" id="GO:0140664">
    <property type="term" value="F:ATP-dependent DNA damage sensor activity"/>
    <property type="evidence" value="ECO:0007669"/>
    <property type="project" value="InterPro"/>
</dbReference>
<keyword evidence="8 11" id="KW-0346">Stress response</keyword>
<dbReference type="FunFam" id="3.40.50.300:FF:000050">
    <property type="entry name" value="DNA repair protein RadA"/>
    <property type="match status" value="1"/>
</dbReference>
<dbReference type="SMART" id="SM00382">
    <property type="entry name" value="AAA"/>
    <property type="match status" value="1"/>
</dbReference>
<dbReference type="PRINTS" id="PR01874">
    <property type="entry name" value="DNAREPAIRADA"/>
</dbReference>
<dbReference type="InterPro" id="IPR014721">
    <property type="entry name" value="Ribsml_uS5_D2-typ_fold_subgr"/>
</dbReference>